<accession>A0A540NM03</accession>
<gene>
    <name evidence="1" type="ORF">C1H46_002915</name>
</gene>
<comment type="caution">
    <text evidence="1">The sequence shown here is derived from an EMBL/GenBank/DDBJ whole genome shotgun (WGS) entry which is preliminary data.</text>
</comment>
<protein>
    <submittedName>
        <fullName evidence="1">Uncharacterized protein</fullName>
    </submittedName>
</protein>
<evidence type="ECO:0000313" key="2">
    <source>
        <dbReference type="Proteomes" id="UP000315295"/>
    </source>
</evidence>
<evidence type="ECO:0000313" key="1">
    <source>
        <dbReference type="EMBL" id="TQE11540.1"/>
    </source>
</evidence>
<dbReference type="Proteomes" id="UP000315295">
    <property type="component" value="Unassembled WGS sequence"/>
</dbReference>
<reference evidence="1 2" key="1">
    <citation type="journal article" date="2019" name="G3 (Bethesda)">
        <title>Sequencing of a Wild Apple (Malus baccata) Genome Unravels the Differences Between Cultivated and Wild Apple Species Regarding Disease Resistance and Cold Tolerance.</title>
        <authorList>
            <person name="Chen X."/>
        </authorList>
    </citation>
    <scope>NUCLEOTIDE SEQUENCE [LARGE SCALE GENOMIC DNA]</scope>
    <source>
        <strain evidence="2">cv. Shandingzi</strain>
        <tissue evidence="1">Leaves</tissue>
    </source>
</reference>
<dbReference type="AlphaFoldDB" id="A0A540NM03"/>
<organism evidence="1 2">
    <name type="scientific">Malus baccata</name>
    <name type="common">Siberian crab apple</name>
    <name type="synonym">Pyrus baccata</name>
    <dbReference type="NCBI Taxonomy" id="106549"/>
    <lineage>
        <taxon>Eukaryota</taxon>
        <taxon>Viridiplantae</taxon>
        <taxon>Streptophyta</taxon>
        <taxon>Embryophyta</taxon>
        <taxon>Tracheophyta</taxon>
        <taxon>Spermatophyta</taxon>
        <taxon>Magnoliopsida</taxon>
        <taxon>eudicotyledons</taxon>
        <taxon>Gunneridae</taxon>
        <taxon>Pentapetalae</taxon>
        <taxon>rosids</taxon>
        <taxon>fabids</taxon>
        <taxon>Rosales</taxon>
        <taxon>Rosaceae</taxon>
        <taxon>Amygdaloideae</taxon>
        <taxon>Maleae</taxon>
        <taxon>Malus</taxon>
    </lineage>
</organism>
<proteinExistence type="predicted"/>
<dbReference type="EMBL" id="VIEB01000029">
    <property type="protein sequence ID" value="TQE11540.1"/>
    <property type="molecule type" value="Genomic_DNA"/>
</dbReference>
<sequence>MDCETEAAYRRGFIEPLPLETKCRPLMTSTDKGTTTAVGSGLTLLISKGWMPGSPGGKFSSPRRRVSGSLTMFSGTVPSPKHKYRNNFELNLMELSRKLETYISRQVLCSVT</sequence>
<name>A0A540NM03_MALBA</name>
<keyword evidence="2" id="KW-1185">Reference proteome</keyword>
<dbReference type="STRING" id="106549.A0A540NM03"/>